<feature type="binding site" description="via persulfide group" evidence="9">
    <location>
        <position position="354"/>
    </location>
    <ligand>
        <name>[2Fe-2S] cluster</name>
        <dbReference type="ChEBI" id="CHEBI:190135"/>
        <note>ligand shared with IscU</note>
    </ligand>
</feature>
<dbReference type="NCBIfam" id="TIGR03402">
    <property type="entry name" value="FeS_nifS"/>
    <property type="match status" value="1"/>
</dbReference>
<dbReference type="GO" id="GO:1990221">
    <property type="term" value="C:L-cysteine desulfurase complex"/>
    <property type="evidence" value="ECO:0007669"/>
    <property type="project" value="UniProtKB-ARBA"/>
</dbReference>
<evidence type="ECO:0000256" key="7">
    <source>
        <dbReference type="ARBA" id="ARBA00023004"/>
    </source>
</evidence>
<name>E1RGA2_METP4</name>
<dbReference type="GO" id="GO:0044571">
    <property type="term" value="P:[2Fe-2S] cluster assembly"/>
    <property type="evidence" value="ECO:0007669"/>
    <property type="project" value="UniProtKB-UniRule"/>
</dbReference>
<comment type="subunit">
    <text evidence="9">Homodimer. Forms a heterotetramer with IscU, interacts with other sulfur acceptors.</text>
</comment>
<evidence type="ECO:0000256" key="5">
    <source>
        <dbReference type="ARBA" id="ARBA00022723"/>
    </source>
</evidence>
<feature type="binding site" evidence="9">
    <location>
        <position position="181"/>
    </location>
    <ligand>
        <name>pyridoxal 5'-phosphate</name>
        <dbReference type="ChEBI" id="CHEBI:597326"/>
    </ligand>
</feature>
<dbReference type="InterPro" id="IPR017772">
    <property type="entry name" value="Cys_deSase_NifS_bac/arc"/>
</dbReference>
<dbReference type="PROSITE" id="PS00595">
    <property type="entry name" value="AA_TRANSFER_CLASS_5"/>
    <property type="match status" value="1"/>
</dbReference>
<dbReference type="FunFam" id="3.40.640.10:FF:000084">
    <property type="entry name" value="IscS-like cysteine desulfurase"/>
    <property type="match status" value="1"/>
</dbReference>
<dbReference type="InterPro" id="IPR015421">
    <property type="entry name" value="PyrdxlP-dep_Trfase_major"/>
</dbReference>
<dbReference type="PIRSF" id="PIRSF005572">
    <property type="entry name" value="NifS"/>
    <property type="match status" value="1"/>
</dbReference>
<comment type="function">
    <text evidence="9">Master enzyme that delivers sulfur to a number of partners involved in Fe-S cluster assembly, tRNA modification or cofactor biosynthesis. Catalyzes the removal of elemental sulfur atoms from cysteine to produce alanine. Functions as a sulfur delivery protein for Fe-S cluster synthesis onto IscU, an Fe-S scaffold assembly protein, as well as other S acceptor proteins.</text>
</comment>
<comment type="pathway">
    <text evidence="9">Cofactor biosynthesis; iron-sulfur cluster biosynthesis.</text>
</comment>
<evidence type="ECO:0000256" key="6">
    <source>
        <dbReference type="ARBA" id="ARBA00022898"/>
    </source>
</evidence>
<dbReference type="GO" id="GO:0006520">
    <property type="term" value="P:amino acid metabolic process"/>
    <property type="evidence" value="ECO:0007669"/>
    <property type="project" value="InterPro"/>
</dbReference>
<dbReference type="NCBIfam" id="NF002806">
    <property type="entry name" value="PRK02948.1"/>
    <property type="match status" value="1"/>
</dbReference>
<dbReference type="UniPathway" id="UPA00266"/>
<evidence type="ECO:0000259" key="11">
    <source>
        <dbReference type="Pfam" id="PF00266"/>
    </source>
</evidence>
<sequence length="420" mass="46332" precursor="true">MRERTDRIISFCLRSRFCAGLKQKIDMTEEKRFIYMDNAATTPTRKEVVDAMIPYMSDNFGNPSSLYSIAELSAEAVETARSQVASAIGALPKEIYFTSGGTEADNWAIKGVAFANRDKGNHIITSQVEHHAVLHTTEWLEKQGFEVTYLPVDKYGMVSPGDVRDAITDKTILITIMTANNEIGTIMPIAEIGKIAREKGVLFHTDAVQAAGHIPLDVSEMNIDMLSLSGHKFRGPKGTGALYIGKRVKIDPLMHGGAQERHRRAGTENVPGIVGLGKAIELSAAEMEEESGRISSLRDMLIQKLLEIPKSYLNGHPKIRLPNNVNIVFEYIEGESILLMLNRRGICASTGSACSSKSLDPSHVLMACGLPHEIIHGSLRLTLGHDTTEDDIEYVVQNIREVVQKLRNMSPLTPPELRNN</sequence>
<accession>E1RGA2</accession>
<dbReference type="Pfam" id="PF00266">
    <property type="entry name" value="Aminotran_5"/>
    <property type="match status" value="1"/>
</dbReference>
<evidence type="ECO:0000313" key="12">
    <source>
        <dbReference type="EMBL" id="ADN37416.1"/>
    </source>
</evidence>
<dbReference type="HOGENOM" id="CLU_003433_0_0_2"/>
<dbReference type="GO" id="GO:0031071">
    <property type="term" value="F:cysteine desulfurase activity"/>
    <property type="evidence" value="ECO:0007669"/>
    <property type="project" value="UniProtKB-UniRule"/>
</dbReference>
<dbReference type="InterPro" id="IPR015422">
    <property type="entry name" value="PyrdxlP-dep_Trfase_small"/>
</dbReference>
<dbReference type="PANTHER" id="PTHR11601:SF34">
    <property type="entry name" value="CYSTEINE DESULFURASE"/>
    <property type="match status" value="1"/>
</dbReference>
<proteinExistence type="inferred from homology"/>
<keyword evidence="13" id="KW-1185">Reference proteome</keyword>
<feature type="binding site" evidence="9">
    <location>
        <position position="267"/>
    </location>
    <ligand>
        <name>pyridoxal 5'-phosphate</name>
        <dbReference type="ChEBI" id="CHEBI:597326"/>
    </ligand>
</feature>
<reference evidence="12 13" key="1">
    <citation type="journal article" date="2010" name="Stand. Genomic Sci.">
        <title>Complete genome sequence of Methanoplanus petrolearius type strain (SEBR 4847).</title>
        <authorList>
            <person name="Brambilla E."/>
            <person name="Djao O.D."/>
            <person name="Daligault H."/>
            <person name="Lapidus A."/>
            <person name="Lucas S."/>
            <person name="Hammon N."/>
            <person name="Nolan M."/>
            <person name="Tice H."/>
            <person name="Cheng J.F."/>
            <person name="Han C."/>
            <person name="Tapia R."/>
            <person name="Goodwin L."/>
            <person name="Pitluck S."/>
            <person name="Liolios K."/>
            <person name="Ivanova N."/>
            <person name="Mavromatis K."/>
            <person name="Mikhailova N."/>
            <person name="Pati A."/>
            <person name="Chen A."/>
            <person name="Palaniappan K."/>
            <person name="Land M."/>
            <person name="Hauser L."/>
            <person name="Chang Y.J."/>
            <person name="Jeffries C.D."/>
            <person name="Rohde M."/>
            <person name="Spring S."/>
            <person name="Sikorski J."/>
            <person name="Goker M."/>
            <person name="Woyke T."/>
            <person name="Bristow J."/>
            <person name="Eisen J.A."/>
            <person name="Markowitz V."/>
            <person name="Hugenholtz P."/>
            <person name="Kyrpides N.C."/>
            <person name="Klenk H.P."/>
        </authorList>
    </citation>
    <scope>NUCLEOTIDE SEQUENCE [LARGE SCALE GENOMIC DNA]</scope>
    <source>
        <strain evidence="13">DSM 11571 / OCM 486 / SEBR 4847</strain>
    </source>
</reference>
<feature type="binding site" evidence="9">
    <location>
        <position position="209"/>
    </location>
    <ligand>
        <name>pyridoxal 5'-phosphate</name>
        <dbReference type="ChEBI" id="CHEBI:597326"/>
    </ligand>
</feature>
<comment type="cofactor">
    <cofactor evidence="1 9 10">
        <name>pyridoxal 5'-phosphate</name>
        <dbReference type="ChEBI" id="CHEBI:597326"/>
    </cofactor>
</comment>
<dbReference type="Proteomes" id="UP000006565">
    <property type="component" value="Chromosome"/>
</dbReference>
<dbReference type="EC" id="2.8.1.7" evidence="9"/>
<dbReference type="GO" id="GO:0046872">
    <property type="term" value="F:metal ion binding"/>
    <property type="evidence" value="ECO:0007669"/>
    <property type="project" value="UniProtKB-KW"/>
</dbReference>
<comment type="similarity">
    <text evidence="2 9">Belongs to the class-V pyridoxal-phosphate-dependent aminotransferase family. NifS/IscS subfamily.</text>
</comment>
<dbReference type="GO" id="GO:0051537">
    <property type="term" value="F:2 iron, 2 sulfur cluster binding"/>
    <property type="evidence" value="ECO:0007669"/>
    <property type="project" value="UniProtKB-UniRule"/>
</dbReference>
<evidence type="ECO:0000256" key="8">
    <source>
        <dbReference type="ARBA" id="ARBA00023014"/>
    </source>
</evidence>
<dbReference type="Gene3D" id="3.40.640.10">
    <property type="entry name" value="Type I PLP-dependent aspartate aminotransferase-like (Major domain)"/>
    <property type="match status" value="1"/>
</dbReference>
<organism evidence="12 13">
    <name type="scientific">Methanolacinia petrolearia (strain DSM 11571 / OCM 486 / SEBR 4847)</name>
    <name type="common">Methanoplanus petrolearius</name>
    <dbReference type="NCBI Taxonomy" id="679926"/>
    <lineage>
        <taxon>Archaea</taxon>
        <taxon>Methanobacteriati</taxon>
        <taxon>Methanobacteriota</taxon>
        <taxon>Stenosarchaea group</taxon>
        <taxon>Methanomicrobia</taxon>
        <taxon>Methanomicrobiales</taxon>
        <taxon>Methanomicrobiaceae</taxon>
        <taxon>Methanolacinia</taxon>
    </lineage>
</organism>
<dbReference type="AlphaFoldDB" id="E1RGA2"/>
<keyword evidence="4 9" id="KW-0808">Transferase</keyword>
<dbReference type="SUPFAM" id="SSF53383">
    <property type="entry name" value="PLP-dependent transferases"/>
    <property type="match status" value="1"/>
</dbReference>
<evidence type="ECO:0000256" key="1">
    <source>
        <dbReference type="ARBA" id="ARBA00001933"/>
    </source>
</evidence>
<keyword evidence="8 9" id="KW-0411">Iron-sulfur</keyword>
<keyword evidence="7 9" id="KW-0408">Iron</keyword>
<gene>
    <name evidence="9" type="primary">iscS</name>
    <name evidence="12" type="ordered locus">Mpet_2673</name>
</gene>
<comment type="subcellular location">
    <subcellularLocation>
        <location evidence="9">Cytoplasm</location>
    </subcellularLocation>
</comment>
<dbReference type="KEGG" id="mpi:Mpet_2673"/>
<evidence type="ECO:0000256" key="9">
    <source>
        <dbReference type="HAMAP-Rule" id="MF_00331"/>
    </source>
</evidence>
<dbReference type="GO" id="GO:0030170">
    <property type="term" value="F:pyridoxal phosphate binding"/>
    <property type="evidence" value="ECO:0007669"/>
    <property type="project" value="UniProtKB-UniRule"/>
</dbReference>
<dbReference type="HAMAP" id="MF_00331">
    <property type="entry name" value="Cys_desulf_IscS"/>
    <property type="match status" value="1"/>
</dbReference>
<dbReference type="InterPro" id="IPR020578">
    <property type="entry name" value="Aminotrans_V_PyrdxlP_BS"/>
</dbReference>
<keyword evidence="6 9" id="KW-0663">Pyridoxal phosphate</keyword>
<evidence type="ECO:0000256" key="4">
    <source>
        <dbReference type="ARBA" id="ARBA00022679"/>
    </source>
</evidence>
<dbReference type="EMBL" id="CP002117">
    <property type="protein sequence ID" value="ADN37416.1"/>
    <property type="molecule type" value="Genomic_DNA"/>
</dbReference>
<evidence type="ECO:0000256" key="10">
    <source>
        <dbReference type="RuleBase" id="RU004504"/>
    </source>
</evidence>
<dbReference type="PANTHER" id="PTHR11601">
    <property type="entry name" value="CYSTEINE DESULFURYLASE FAMILY MEMBER"/>
    <property type="match status" value="1"/>
</dbReference>
<evidence type="ECO:0000256" key="3">
    <source>
        <dbReference type="ARBA" id="ARBA00022490"/>
    </source>
</evidence>
<dbReference type="InterPro" id="IPR015424">
    <property type="entry name" value="PyrdxlP-dep_Trfase"/>
</dbReference>
<keyword evidence="9" id="KW-0001">2Fe-2S</keyword>
<feature type="active site" description="Cysteine persulfide intermediate" evidence="9">
    <location>
        <position position="354"/>
    </location>
</feature>
<dbReference type="Gene3D" id="3.90.1150.10">
    <property type="entry name" value="Aspartate Aminotransferase, domain 1"/>
    <property type="match status" value="1"/>
</dbReference>
<dbReference type="InterPro" id="IPR016454">
    <property type="entry name" value="Cysteine_dSase"/>
</dbReference>
<feature type="binding site" evidence="9">
    <location>
        <begin position="229"/>
        <end position="231"/>
    </location>
    <ligand>
        <name>pyridoxal 5'-phosphate</name>
        <dbReference type="ChEBI" id="CHEBI:597326"/>
    </ligand>
</feature>
<evidence type="ECO:0000256" key="2">
    <source>
        <dbReference type="ARBA" id="ARBA00006490"/>
    </source>
</evidence>
<feature type="binding site" evidence="9">
    <location>
        <begin position="101"/>
        <end position="102"/>
    </location>
    <ligand>
        <name>pyridoxal 5'-phosphate</name>
        <dbReference type="ChEBI" id="CHEBI:597326"/>
    </ligand>
</feature>
<dbReference type="InterPro" id="IPR000192">
    <property type="entry name" value="Aminotrans_V_dom"/>
</dbReference>
<dbReference type="InterPro" id="IPR010240">
    <property type="entry name" value="Cys_deSase_IscS"/>
</dbReference>
<dbReference type="STRING" id="679926.Mpet_2673"/>
<keyword evidence="3 9" id="KW-0963">Cytoplasm</keyword>
<evidence type="ECO:0000313" key="13">
    <source>
        <dbReference type="Proteomes" id="UP000006565"/>
    </source>
</evidence>
<comment type="miscellaneous">
    <text evidence="9">In Archaea the pyridoxal phosphate cofactor is not covalently bound to Lys but ligated by other amino acids.</text>
</comment>
<keyword evidence="5 9" id="KW-0479">Metal-binding</keyword>
<feature type="domain" description="Aminotransferase class V" evidence="11">
    <location>
        <begin position="34"/>
        <end position="395"/>
    </location>
</feature>
<protein>
    <recommendedName>
        <fullName evidence="9">Cysteine desulfurase IscS</fullName>
        <ecNumber evidence="9">2.8.1.7</ecNumber>
    </recommendedName>
</protein>
<comment type="catalytic activity">
    <reaction evidence="9">
        <text>(sulfur carrier)-H + L-cysteine = (sulfur carrier)-SH + L-alanine</text>
        <dbReference type="Rhea" id="RHEA:43892"/>
        <dbReference type="Rhea" id="RHEA-COMP:14737"/>
        <dbReference type="Rhea" id="RHEA-COMP:14739"/>
        <dbReference type="ChEBI" id="CHEBI:29917"/>
        <dbReference type="ChEBI" id="CHEBI:35235"/>
        <dbReference type="ChEBI" id="CHEBI:57972"/>
        <dbReference type="ChEBI" id="CHEBI:64428"/>
        <dbReference type="EC" id="2.8.1.7"/>
    </reaction>
</comment>
<dbReference type="eggNOG" id="arCOG00066">
    <property type="taxonomic scope" value="Archaea"/>
</dbReference>